<proteinExistence type="predicted"/>
<gene>
    <name evidence="1" type="ORF">BcepSaruman_417</name>
</gene>
<evidence type="ECO:0000313" key="2">
    <source>
        <dbReference type="Proteomes" id="UP000296455"/>
    </source>
</evidence>
<organism evidence="1 2">
    <name type="scientific">Burkholderia phage BcepSaruman</name>
    <dbReference type="NCBI Taxonomy" id="2530032"/>
    <lineage>
        <taxon>Viruses</taxon>
        <taxon>Duplodnaviria</taxon>
        <taxon>Heunggongvirae</taxon>
        <taxon>Uroviricota</taxon>
        <taxon>Caudoviricetes</taxon>
        <taxon>Sarumanvirus</taxon>
        <taxon>Sarumanvirus bcepsaruman</taxon>
    </lineage>
</organism>
<reference evidence="1 2" key="1">
    <citation type="submission" date="2019-02" db="EMBL/GenBank/DDBJ databases">
        <title>Complete genome sequence of Burkholderia cenocepacia phage BcepSaruman.</title>
        <authorList>
            <person name="Park K."/>
            <person name="Liu M."/>
            <person name="Gill J."/>
        </authorList>
    </citation>
    <scope>NUCLEOTIDE SEQUENCE [LARGE SCALE GENOMIC DNA]</scope>
</reference>
<accession>A0A4D5ZDP3</accession>
<sequence length="245" mass="27940">MSHRDLRSELEEISRMLDCSSAATVRRRIRTLMDAPLAFRSDYCERNYDVHDNERGTLYVTLTYPDVQPPDQGQRVRVVEIDQESVRMSRGIRVSFDAERNGWSIQQPVAFDAPSDEKHTLIYSDCDVYHETAFVGTHDRDHIIPGRLFEWIDNVMYDALNADNPAVVIVVPDQATLNQIAPYVAYCLGQTDVRVPVWHFQREFGTQAFTLLADVSAERIDSFNVAFTNPMIRVLAQGELEGGNV</sequence>
<protein>
    <submittedName>
        <fullName evidence="1">Uncharacterized protein</fullName>
    </submittedName>
</protein>
<evidence type="ECO:0000313" key="1">
    <source>
        <dbReference type="EMBL" id="QBX06830.1"/>
    </source>
</evidence>
<keyword evidence="2" id="KW-1185">Reference proteome</keyword>
<dbReference type="EMBL" id="MK552140">
    <property type="protein sequence ID" value="QBX06830.1"/>
    <property type="molecule type" value="Genomic_DNA"/>
</dbReference>
<dbReference type="Proteomes" id="UP000296455">
    <property type="component" value="Segment"/>
</dbReference>
<name>A0A4D5ZDP3_9CAUD</name>